<gene>
    <name evidence="2" type="ORF">HBR001_LOCUS3437</name>
</gene>
<organism evidence="2 3">
    <name type="scientific">Hyaloperonospora brassicae</name>
    <name type="common">Brassica downy mildew</name>
    <name type="synonym">Peronospora brassicae</name>
    <dbReference type="NCBI Taxonomy" id="162125"/>
    <lineage>
        <taxon>Eukaryota</taxon>
        <taxon>Sar</taxon>
        <taxon>Stramenopiles</taxon>
        <taxon>Oomycota</taxon>
        <taxon>Peronosporomycetes</taxon>
        <taxon>Peronosporales</taxon>
        <taxon>Peronosporaceae</taxon>
        <taxon>Hyaloperonospora</taxon>
    </lineage>
</organism>
<dbReference type="AlphaFoldDB" id="A0AAV0TRP6"/>
<feature type="region of interest" description="Disordered" evidence="1">
    <location>
        <begin position="1"/>
        <end position="156"/>
    </location>
</feature>
<feature type="compositionally biased region" description="Basic and acidic residues" evidence="1">
    <location>
        <begin position="26"/>
        <end position="73"/>
    </location>
</feature>
<evidence type="ECO:0000256" key="1">
    <source>
        <dbReference type="SAM" id="MobiDB-lite"/>
    </source>
</evidence>
<evidence type="ECO:0000313" key="3">
    <source>
        <dbReference type="Proteomes" id="UP001162031"/>
    </source>
</evidence>
<evidence type="ECO:0000313" key="2">
    <source>
        <dbReference type="EMBL" id="CAI5724753.1"/>
    </source>
</evidence>
<name>A0AAV0TRP6_HYABA</name>
<dbReference type="EMBL" id="CANTFL010000563">
    <property type="protein sequence ID" value="CAI5724753.1"/>
    <property type="molecule type" value="Genomic_DNA"/>
</dbReference>
<feature type="compositionally biased region" description="Basic and acidic residues" evidence="1">
    <location>
        <begin position="81"/>
        <end position="99"/>
    </location>
</feature>
<proteinExistence type="predicted"/>
<protein>
    <submittedName>
        <fullName evidence="2">Uncharacterized protein</fullName>
    </submittedName>
</protein>
<dbReference type="Proteomes" id="UP001162031">
    <property type="component" value="Unassembled WGS sequence"/>
</dbReference>
<sequence>MGRRPRSGGENEDNKSLGGDDEGKDEEWGGSKNNDKNDEGDEKKDEGDEKKDEGDEKKDEGDEKKDKEDNKKDEEDDKEDEKDGKKDDKDGKKDEKDDGKDEEDNQESVLQEEIAGEAASWGGTGDGFSLEDGTDHFSKDSPPASASKCNVRRRRN</sequence>
<reference evidence="2" key="1">
    <citation type="submission" date="2022-12" db="EMBL/GenBank/DDBJ databases">
        <authorList>
            <person name="Webb A."/>
        </authorList>
    </citation>
    <scope>NUCLEOTIDE SEQUENCE</scope>
    <source>
        <strain evidence="2">Hp1</strain>
    </source>
</reference>
<keyword evidence="3" id="KW-1185">Reference proteome</keyword>
<accession>A0AAV0TRP6</accession>
<comment type="caution">
    <text evidence="2">The sequence shown here is derived from an EMBL/GenBank/DDBJ whole genome shotgun (WGS) entry which is preliminary data.</text>
</comment>